<comment type="similarity">
    <text evidence="3">Belongs to the wax synthase family.</text>
</comment>
<keyword evidence="5 8" id="KW-0812">Transmembrane</keyword>
<dbReference type="InterPro" id="IPR032805">
    <property type="entry name" value="Wax_synthase_dom"/>
</dbReference>
<keyword evidence="11" id="KW-1185">Reference proteome</keyword>
<feature type="transmembrane region" description="Helical" evidence="8">
    <location>
        <begin position="312"/>
        <end position="330"/>
    </location>
</feature>
<gene>
    <name evidence="10" type="ORF">GFSPODELE1_LOCUS8227</name>
</gene>
<protein>
    <recommendedName>
        <fullName evidence="9">Wax synthase domain-containing protein</fullName>
    </recommendedName>
</protein>
<evidence type="ECO:0000256" key="2">
    <source>
        <dbReference type="ARBA" id="ARBA00005179"/>
    </source>
</evidence>
<accession>A0ABP1DU00</accession>
<evidence type="ECO:0000259" key="9">
    <source>
        <dbReference type="Pfam" id="PF13813"/>
    </source>
</evidence>
<proteinExistence type="inferred from homology"/>
<dbReference type="Proteomes" id="UP001497453">
    <property type="component" value="Chromosome 6"/>
</dbReference>
<dbReference type="PANTHER" id="PTHR31595:SF57">
    <property type="entry name" value="OS04G0481900 PROTEIN"/>
    <property type="match status" value="1"/>
</dbReference>
<sequence length="439" mass="49872">MARVSFRTELLLTLERAFRELVPEPPKRYPLTWKTAPYAYAYLLPLLFMAYLSQRRDTQIIRLLLLPTCLVMAIRGTYAYDWFEPDYYFFTWLRGLTGLAAAGLSVDFAFSQTARLKVGETSLPAINEPESLDDSEDVKKRRQNGIFPAWLSDAVEALSTMRGIGWNFGKSTYIPRERRPLERQAFLRETARLFIKKFILADIFESLIKSITGIGSTSGGSMFFSNYPVFKRYAVSTGIQFLAGITLTNGVECLNLLLTIIGVGLLGQSPTEWPLILDQPFDSESLHDFWTQRWHQTLRRIFVVLGGIPGEYLYGRTGFIFGAFLASGLFHEGGTYLMGRGVDYRVVLFFVLQSLGVWMEEFYRYVTGKRVGGIPGTLWTYFWIIGLGQMCMDAWFTRGLAGAIIIPPAISPSRRIVFPAIRWVMRLVAVSFAMLLKAL</sequence>
<name>A0ABP1DU00_9APHY</name>
<keyword evidence="6 8" id="KW-1133">Transmembrane helix</keyword>
<evidence type="ECO:0000313" key="11">
    <source>
        <dbReference type="Proteomes" id="UP001497453"/>
    </source>
</evidence>
<reference evidence="11" key="1">
    <citation type="submission" date="2024-04" db="EMBL/GenBank/DDBJ databases">
        <authorList>
            <person name="Shaw F."/>
            <person name="Minotto A."/>
        </authorList>
    </citation>
    <scope>NUCLEOTIDE SEQUENCE [LARGE SCALE GENOMIC DNA]</scope>
</reference>
<comment type="subcellular location">
    <subcellularLocation>
        <location evidence="1">Membrane</location>
        <topology evidence="1">Multi-pass membrane protein</topology>
    </subcellularLocation>
</comment>
<dbReference type="PANTHER" id="PTHR31595">
    <property type="entry name" value="LONG-CHAIN-ALCOHOL O-FATTY-ACYLTRANSFERASE 3-RELATED"/>
    <property type="match status" value="1"/>
</dbReference>
<dbReference type="InterPro" id="IPR044851">
    <property type="entry name" value="Wax_synthase"/>
</dbReference>
<keyword evidence="4" id="KW-0808">Transferase</keyword>
<evidence type="ECO:0000256" key="8">
    <source>
        <dbReference type="SAM" id="Phobius"/>
    </source>
</evidence>
<feature type="transmembrane region" description="Helical" evidence="8">
    <location>
        <begin position="60"/>
        <end position="80"/>
    </location>
</feature>
<dbReference type="EMBL" id="OZ037949">
    <property type="protein sequence ID" value="CAL1711195.1"/>
    <property type="molecule type" value="Genomic_DNA"/>
</dbReference>
<feature type="transmembrane region" description="Helical" evidence="8">
    <location>
        <begin position="35"/>
        <end position="53"/>
    </location>
</feature>
<evidence type="ECO:0000256" key="7">
    <source>
        <dbReference type="ARBA" id="ARBA00023136"/>
    </source>
</evidence>
<feature type="transmembrane region" description="Helical" evidence="8">
    <location>
        <begin position="342"/>
        <end position="359"/>
    </location>
</feature>
<feature type="transmembrane region" description="Helical" evidence="8">
    <location>
        <begin position="379"/>
        <end position="396"/>
    </location>
</feature>
<evidence type="ECO:0000256" key="4">
    <source>
        <dbReference type="ARBA" id="ARBA00022679"/>
    </source>
</evidence>
<organism evidence="10 11">
    <name type="scientific">Somion occarium</name>
    <dbReference type="NCBI Taxonomy" id="3059160"/>
    <lineage>
        <taxon>Eukaryota</taxon>
        <taxon>Fungi</taxon>
        <taxon>Dikarya</taxon>
        <taxon>Basidiomycota</taxon>
        <taxon>Agaricomycotina</taxon>
        <taxon>Agaricomycetes</taxon>
        <taxon>Polyporales</taxon>
        <taxon>Cerrenaceae</taxon>
        <taxon>Somion</taxon>
    </lineage>
</organism>
<dbReference type="Pfam" id="PF13813">
    <property type="entry name" value="MBOAT_2"/>
    <property type="match status" value="1"/>
</dbReference>
<keyword evidence="7 8" id="KW-0472">Membrane</keyword>
<evidence type="ECO:0000256" key="6">
    <source>
        <dbReference type="ARBA" id="ARBA00022989"/>
    </source>
</evidence>
<comment type="pathway">
    <text evidence="2">Secondary metabolite biosynthesis.</text>
</comment>
<evidence type="ECO:0000256" key="1">
    <source>
        <dbReference type="ARBA" id="ARBA00004141"/>
    </source>
</evidence>
<evidence type="ECO:0000313" key="10">
    <source>
        <dbReference type="EMBL" id="CAL1711195.1"/>
    </source>
</evidence>
<evidence type="ECO:0000256" key="3">
    <source>
        <dbReference type="ARBA" id="ARBA00007282"/>
    </source>
</evidence>
<feature type="transmembrane region" description="Helical" evidence="8">
    <location>
        <begin position="92"/>
        <end position="110"/>
    </location>
</feature>
<evidence type="ECO:0000256" key="5">
    <source>
        <dbReference type="ARBA" id="ARBA00022692"/>
    </source>
</evidence>
<feature type="domain" description="Wax synthase" evidence="9">
    <location>
        <begin position="273"/>
        <end position="352"/>
    </location>
</feature>